<dbReference type="PANTHER" id="PTHR43434:SF24">
    <property type="entry name" value="HYDROLASE-RELATED"/>
    <property type="match status" value="1"/>
</dbReference>
<dbReference type="Proteomes" id="UP000326202">
    <property type="component" value="Chromosome"/>
</dbReference>
<dbReference type="InterPro" id="IPR041492">
    <property type="entry name" value="HAD_2"/>
</dbReference>
<dbReference type="SUPFAM" id="SSF56784">
    <property type="entry name" value="HAD-like"/>
    <property type="match status" value="1"/>
</dbReference>
<dbReference type="InterPro" id="IPR006439">
    <property type="entry name" value="HAD-SF_hydro_IA"/>
</dbReference>
<dbReference type="InterPro" id="IPR023214">
    <property type="entry name" value="HAD_sf"/>
</dbReference>
<dbReference type="Pfam" id="PF13419">
    <property type="entry name" value="HAD_2"/>
    <property type="match status" value="1"/>
</dbReference>
<dbReference type="Gene3D" id="3.40.50.1000">
    <property type="entry name" value="HAD superfamily/HAD-like"/>
    <property type="match status" value="1"/>
</dbReference>
<proteinExistence type="predicted"/>
<gene>
    <name evidence="1" type="ORF">FRZ44_29120</name>
</gene>
<dbReference type="KEGG" id="htq:FRZ44_29120"/>
<dbReference type="EMBL" id="CP042906">
    <property type="protein sequence ID" value="QEX17610.1"/>
    <property type="molecule type" value="Genomic_DNA"/>
</dbReference>
<reference evidence="1 2" key="1">
    <citation type="submission" date="2019-08" db="EMBL/GenBank/DDBJ databases">
        <title>Hyperibacter terrae gen. nov., sp. nov. and Hyperibacter viscosus sp. nov., two new members in the family Rhodospirillaceae isolated from the rhizosphere of Hypericum perforatum.</title>
        <authorList>
            <person name="Noviana Z."/>
        </authorList>
    </citation>
    <scope>NUCLEOTIDE SEQUENCE [LARGE SCALE GENOMIC DNA]</scope>
    <source>
        <strain evidence="1 2">R5913</strain>
    </source>
</reference>
<evidence type="ECO:0000313" key="2">
    <source>
        <dbReference type="Proteomes" id="UP000326202"/>
    </source>
</evidence>
<accession>A0A5J6MNH0</accession>
<dbReference type="GO" id="GO:0006281">
    <property type="term" value="P:DNA repair"/>
    <property type="evidence" value="ECO:0007669"/>
    <property type="project" value="TreeGrafter"/>
</dbReference>
<dbReference type="PANTHER" id="PTHR43434">
    <property type="entry name" value="PHOSPHOGLYCOLATE PHOSPHATASE"/>
    <property type="match status" value="1"/>
</dbReference>
<protein>
    <submittedName>
        <fullName evidence="1">Hydrolase</fullName>
    </submittedName>
</protein>
<dbReference type="GO" id="GO:0005829">
    <property type="term" value="C:cytosol"/>
    <property type="evidence" value="ECO:0007669"/>
    <property type="project" value="TreeGrafter"/>
</dbReference>
<dbReference type="InterPro" id="IPR023198">
    <property type="entry name" value="PGP-like_dom2"/>
</dbReference>
<organism evidence="1 2">
    <name type="scientific">Hypericibacter terrae</name>
    <dbReference type="NCBI Taxonomy" id="2602015"/>
    <lineage>
        <taxon>Bacteria</taxon>
        <taxon>Pseudomonadati</taxon>
        <taxon>Pseudomonadota</taxon>
        <taxon>Alphaproteobacteria</taxon>
        <taxon>Rhodospirillales</taxon>
        <taxon>Dongiaceae</taxon>
        <taxon>Hypericibacter</taxon>
    </lineage>
</organism>
<dbReference type="SFLD" id="SFLDG01129">
    <property type="entry name" value="C1.5:_HAD__Beta-PGM__Phosphata"/>
    <property type="match status" value="1"/>
</dbReference>
<dbReference type="GO" id="GO:0008967">
    <property type="term" value="F:phosphoglycolate phosphatase activity"/>
    <property type="evidence" value="ECO:0007669"/>
    <property type="project" value="TreeGrafter"/>
</dbReference>
<evidence type="ECO:0000313" key="1">
    <source>
        <dbReference type="EMBL" id="QEX17610.1"/>
    </source>
</evidence>
<keyword evidence="2" id="KW-1185">Reference proteome</keyword>
<dbReference type="Gene3D" id="1.10.150.240">
    <property type="entry name" value="Putative phosphatase, domain 2"/>
    <property type="match status" value="1"/>
</dbReference>
<keyword evidence="1" id="KW-0378">Hydrolase</keyword>
<dbReference type="AlphaFoldDB" id="A0A5J6MNH0"/>
<dbReference type="NCBIfam" id="TIGR01549">
    <property type="entry name" value="HAD-SF-IA-v1"/>
    <property type="match status" value="1"/>
</dbReference>
<dbReference type="InterPro" id="IPR036412">
    <property type="entry name" value="HAD-like_sf"/>
</dbReference>
<dbReference type="SFLD" id="SFLDS00003">
    <property type="entry name" value="Haloacid_Dehalogenase"/>
    <property type="match status" value="1"/>
</dbReference>
<name>A0A5J6MNH0_9PROT</name>
<dbReference type="InterPro" id="IPR050155">
    <property type="entry name" value="HAD-like_hydrolase_sf"/>
</dbReference>
<sequence length="226" mass="24269">MVMSHRFKLIMFDCDGTLVDSQHTIVAAMASAWRSLDLREPEPAAIRRVVGLTLETAIAALQPDVGEQMLAKLATAFRREAVAARQSDSFQEPLFPGILEAIAAIEGPDVVFGIATGKNLRGLRHTLEAHGLTERFVTLQTADRAPSKPHPAMLNQAMAEMGVDPASTVLIGDTSFDMEMAYNAGTAGIGAGWGYHEPADLARAGAGRVIMRPEDLPMALANYGER</sequence>